<sequence>MKFLKQIVIALAVTFSLGSFTQVLAAGKIENATPEEVAASIAGAAQKSEDALAALKNGEADETVLELIKGARQDSKRIEVGRLDVKRTRSAAHLKKARRAVRNGDKAQAEASLIEAIKGYQEVKAEY</sequence>
<evidence type="ECO:0000313" key="2">
    <source>
        <dbReference type="EMBL" id="CCE23665.1"/>
    </source>
</evidence>
<keyword evidence="3" id="KW-1185">Reference proteome</keyword>
<gene>
    <name evidence="2" type="ordered locus">MEALZ_1979</name>
</gene>
<reference evidence="3" key="1">
    <citation type="journal article" date="2012" name="J. Bacteriol.">
        <title>Genome sequence of the haloalkaliphilic methanotrophic bacterium Methylomicrobium alcaliphilum 20Z.</title>
        <authorList>
            <person name="Vuilleumier S."/>
            <person name="Khmelenina V.N."/>
            <person name="Bringel F."/>
            <person name="Reshetnikov A.S."/>
            <person name="Lajus A."/>
            <person name="Mangenot S."/>
            <person name="Rouy Z."/>
            <person name="Op den Camp H.J."/>
            <person name="Jetten M.S."/>
            <person name="Dispirito A.A."/>
            <person name="Dunfield P."/>
            <person name="Klotz M.G."/>
            <person name="Semrau J.D."/>
            <person name="Stein L.Y."/>
            <person name="Barbe V."/>
            <person name="Medigue C."/>
            <person name="Trotsenko Y.A."/>
            <person name="Kalyuzhnaya M.G."/>
        </authorList>
    </citation>
    <scope>NUCLEOTIDE SEQUENCE [LARGE SCALE GENOMIC DNA]</scope>
    <source>
        <strain evidence="3">DSM 19304 / NCIMB 14124 / VKM B-2133 / 20Z</strain>
    </source>
</reference>
<protein>
    <submittedName>
        <fullName evidence="2">Uncharacterized protein</fullName>
    </submittedName>
</protein>
<proteinExistence type="predicted"/>
<dbReference type="RefSeq" id="WP_014148457.1">
    <property type="nucleotide sequence ID" value="NC_016112.1"/>
</dbReference>
<dbReference type="AlphaFoldDB" id="G4T312"/>
<accession>G4T312</accession>
<dbReference type="PATRIC" id="fig|271065.3.peg.2038"/>
<name>G4T312_META2</name>
<dbReference type="KEGG" id="mah:MEALZ_1979"/>
<feature type="chain" id="PRO_5003468148" evidence="1">
    <location>
        <begin position="26"/>
        <end position="127"/>
    </location>
</feature>
<dbReference type="EMBL" id="FO082060">
    <property type="protein sequence ID" value="CCE23665.1"/>
    <property type="molecule type" value="Genomic_DNA"/>
</dbReference>
<dbReference type="Proteomes" id="UP000008315">
    <property type="component" value="Chromosome"/>
</dbReference>
<feature type="signal peptide" evidence="1">
    <location>
        <begin position="1"/>
        <end position="25"/>
    </location>
</feature>
<evidence type="ECO:0000313" key="3">
    <source>
        <dbReference type="Proteomes" id="UP000008315"/>
    </source>
</evidence>
<keyword evidence="1" id="KW-0732">Signal</keyword>
<dbReference type="HOGENOM" id="CLU_1967955_0_0_6"/>
<evidence type="ECO:0000256" key="1">
    <source>
        <dbReference type="SAM" id="SignalP"/>
    </source>
</evidence>
<organism evidence="2 3">
    <name type="scientific">Methylotuvimicrobium alcaliphilum (strain DSM 19304 / NCIMB 14124 / VKM B-2133 / 20Z)</name>
    <name type="common">Methylomicrobium alcaliphilum</name>
    <dbReference type="NCBI Taxonomy" id="1091494"/>
    <lineage>
        <taxon>Bacteria</taxon>
        <taxon>Pseudomonadati</taxon>
        <taxon>Pseudomonadota</taxon>
        <taxon>Gammaproteobacteria</taxon>
        <taxon>Methylococcales</taxon>
        <taxon>Methylococcaceae</taxon>
        <taxon>Methylotuvimicrobium</taxon>
    </lineage>
</organism>